<dbReference type="GO" id="GO:0016020">
    <property type="term" value="C:membrane"/>
    <property type="evidence" value="ECO:0007669"/>
    <property type="project" value="UniProtKB-SubCell"/>
</dbReference>
<dbReference type="GO" id="GO:0012505">
    <property type="term" value="C:endomembrane system"/>
    <property type="evidence" value="ECO:0007669"/>
    <property type="project" value="UniProtKB-SubCell"/>
</dbReference>
<dbReference type="EC" id="1.6.5.11" evidence="9"/>
<dbReference type="NCBIfam" id="TIGR01972">
    <property type="entry name" value="NDH_I_M"/>
    <property type="match status" value="1"/>
</dbReference>
<comment type="caution">
    <text evidence="9">The sequence shown here is derived from an EMBL/GenBank/DDBJ whole genome shotgun (WGS) entry which is preliminary data.</text>
</comment>
<comment type="subcellular location">
    <subcellularLocation>
        <location evidence="1">Endomembrane system</location>
        <topology evidence="1">Multi-pass membrane protein</topology>
    </subcellularLocation>
    <subcellularLocation>
        <location evidence="6">Membrane</location>
        <topology evidence="6">Multi-pass membrane protein</topology>
    </subcellularLocation>
</comment>
<dbReference type="NCBIfam" id="NF004500">
    <property type="entry name" value="PRK05846.1-4"/>
    <property type="match status" value="1"/>
</dbReference>
<dbReference type="EMBL" id="JACRUO010000001">
    <property type="protein sequence ID" value="MBD3689323.1"/>
    <property type="molecule type" value="Genomic_DNA"/>
</dbReference>
<keyword evidence="4 7" id="KW-1133">Transmembrane helix</keyword>
<feature type="transmembrane region" description="Helical" evidence="7">
    <location>
        <begin position="463"/>
        <end position="483"/>
    </location>
</feature>
<dbReference type="GO" id="GO:0048039">
    <property type="term" value="F:ubiquinone binding"/>
    <property type="evidence" value="ECO:0007669"/>
    <property type="project" value="TreeGrafter"/>
</dbReference>
<organism evidence="9 10">
    <name type="scientific">Nanchangia anserum</name>
    <dbReference type="NCBI Taxonomy" id="2692125"/>
    <lineage>
        <taxon>Bacteria</taxon>
        <taxon>Bacillati</taxon>
        <taxon>Actinomycetota</taxon>
        <taxon>Actinomycetes</taxon>
        <taxon>Actinomycetales</taxon>
        <taxon>Actinomycetaceae</taxon>
        <taxon>Nanchangia</taxon>
    </lineage>
</organism>
<feature type="transmembrane region" description="Helical" evidence="7">
    <location>
        <begin position="261"/>
        <end position="283"/>
    </location>
</feature>
<sequence length="514" mass="53847">MNVLSATFPLLSLMVVVPVIGAAALALIKPLRSLAREVGLVISLLVLVGAIVAACQFDYAAPASYQLAETHSWIPVIGTSWALGINGLGLAMIGLSAILVPITLAAAWHEDDGEGAESARAGYVGLTLCAEAFMVLIFAARDVFLFYVAFEAMLVPMYFLVGRYGLGGVKAKAAALKFLLYSLLGGLIMLAGVVALYTVSPVEKNQYLIENLAGRITTSAGMEMFIFVTFFIAFAIKAPMVPVHTWLADTTEVARPGTSTLLVGVLDKIGTFGMITLCLQLFPNAAHKAALPIIVLAVISVLWGALAALAQKDLMRLISFTSVSHFGIMVMGIFVGSRLALTGAMVYMVAHGLSIAGMFLISGFLTQRGGTQAIDGYGGMRLVTPVLAGTFLVAGLAAIALPGLSGFVPELMVLVGTFGILPWAAGIAVLAVVAAALYVLLPFQKIFTGPARADKKHVSDLTWREKLAVVTPLIVLMVVLGVYPRPLVSTLEPVAEHSVLAEVGSATVATEGGN</sequence>
<evidence type="ECO:0000256" key="5">
    <source>
        <dbReference type="ARBA" id="ARBA00023136"/>
    </source>
</evidence>
<keyword evidence="10" id="KW-1185">Reference proteome</keyword>
<evidence type="ECO:0000259" key="8">
    <source>
        <dbReference type="Pfam" id="PF00361"/>
    </source>
</evidence>
<evidence type="ECO:0000313" key="10">
    <source>
        <dbReference type="Proteomes" id="UP000627538"/>
    </source>
</evidence>
<feature type="transmembrane region" description="Helical" evidence="7">
    <location>
        <begin position="6"/>
        <end position="28"/>
    </location>
</feature>
<dbReference type="InterPro" id="IPR003918">
    <property type="entry name" value="NADH_UbQ_OxRdtase"/>
</dbReference>
<dbReference type="InterPro" id="IPR010227">
    <property type="entry name" value="NADH_Q_OxRdtase_chainM/4"/>
</dbReference>
<feature type="transmembrane region" description="Helical" evidence="7">
    <location>
        <begin position="144"/>
        <end position="166"/>
    </location>
</feature>
<evidence type="ECO:0000313" key="9">
    <source>
        <dbReference type="EMBL" id="MBD3689323.1"/>
    </source>
</evidence>
<feature type="domain" description="NADH:quinone oxidoreductase/Mrp antiporter transmembrane" evidence="8">
    <location>
        <begin position="140"/>
        <end position="429"/>
    </location>
</feature>
<dbReference type="PANTHER" id="PTHR43507:SF1">
    <property type="entry name" value="NADH-UBIQUINONE OXIDOREDUCTASE CHAIN 4"/>
    <property type="match status" value="1"/>
</dbReference>
<comment type="similarity">
    <text evidence="2">Belongs to the complex I subunit 4 family.</text>
</comment>
<dbReference type="InterPro" id="IPR001750">
    <property type="entry name" value="ND/Mrp_TM"/>
</dbReference>
<feature type="transmembrane region" description="Helical" evidence="7">
    <location>
        <begin position="81"/>
        <end position="108"/>
    </location>
</feature>
<feature type="transmembrane region" description="Helical" evidence="7">
    <location>
        <begin position="178"/>
        <end position="200"/>
    </location>
</feature>
<proteinExistence type="inferred from homology"/>
<feature type="transmembrane region" description="Helical" evidence="7">
    <location>
        <begin position="420"/>
        <end position="443"/>
    </location>
</feature>
<keyword evidence="5 7" id="KW-0472">Membrane</keyword>
<feature type="transmembrane region" description="Helical" evidence="7">
    <location>
        <begin position="345"/>
        <end position="365"/>
    </location>
</feature>
<gene>
    <name evidence="9" type="ORF">H8R10_03650</name>
</gene>
<protein>
    <submittedName>
        <fullName evidence="9">NADH-quinone oxidoreductase subunit M</fullName>
        <ecNumber evidence="9">1.6.5.11</ecNumber>
    </submittedName>
</protein>
<dbReference type="GO" id="GO:0003954">
    <property type="term" value="F:NADH dehydrogenase activity"/>
    <property type="evidence" value="ECO:0007669"/>
    <property type="project" value="TreeGrafter"/>
</dbReference>
<feature type="transmembrane region" description="Helical" evidence="7">
    <location>
        <begin position="40"/>
        <end position="61"/>
    </location>
</feature>
<feature type="transmembrane region" description="Helical" evidence="7">
    <location>
        <begin position="220"/>
        <end position="240"/>
    </location>
</feature>
<dbReference type="GO" id="GO:0008137">
    <property type="term" value="F:NADH dehydrogenase (ubiquinone) activity"/>
    <property type="evidence" value="ECO:0007669"/>
    <property type="project" value="InterPro"/>
</dbReference>
<evidence type="ECO:0000256" key="2">
    <source>
        <dbReference type="ARBA" id="ARBA00009025"/>
    </source>
</evidence>
<evidence type="ECO:0000256" key="1">
    <source>
        <dbReference type="ARBA" id="ARBA00004127"/>
    </source>
</evidence>
<reference evidence="9 10" key="1">
    <citation type="submission" date="2020-08" db="EMBL/GenBank/DDBJ databases">
        <title>Winkia gen. nov., sp. nov., isolated from faeces of the Anser albifrons in China.</title>
        <authorList>
            <person name="Liu Q."/>
        </authorList>
    </citation>
    <scope>NUCLEOTIDE SEQUENCE [LARGE SCALE GENOMIC DNA]</scope>
    <source>
        <strain evidence="9 10">C62</strain>
    </source>
</reference>
<evidence type="ECO:0000256" key="6">
    <source>
        <dbReference type="RuleBase" id="RU000320"/>
    </source>
</evidence>
<feature type="transmembrane region" description="Helical" evidence="7">
    <location>
        <begin position="289"/>
        <end position="310"/>
    </location>
</feature>
<dbReference type="Proteomes" id="UP000627538">
    <property type="component" value="Unassembled WGS sequence"/>
</dbReference>
<dbReference type="PANTHER" id="PTHR43507">
    <property type="entry name" value="NADH-UBIQUINONE OXIDOREDUCTASE CHAIN 4"/>
    <property type="match status" value="1"/>
</dbReference>
<feature type="transmembrane region" description="Helical" evidence="7">
    <location>
        <begin position="120"/>
        <end position="138"/>
    </location>
</feature>
<keyword evidence="3 6" id="KW-0812">Transmembrane</keyword>
<dbReference type="RefSeq" id="WP_191071380.1">
    <property type="nucleotide sequence ID" value="NZ_CP060506.1"/>
</dbReference>
<feature type="transmembrane region" description="Helical" evidence="7">
    <location>
        <begin position="386"/>
        <end position="408"/>
    </location>
</feature>
<evidence type="ECO:0000256" key="3">
    <source>
        <dbReference type="ARBA" id="ARBA00022692"/>
    </source>
</evidence>
<dbReference type="AlphaFoldDB" id="A0A8I0GAP3"/>
<dbReference type="GO" id="GO:0042773">
    <property type="term" value="P:ATP synthesis coupled electron transport"/>
    <property type="evidence" value="ECO:0007669"/>
    <property type="project" value="InterPro"/>
</dbReference>
<dbReference type="PRINTS" id="PR01437">
    <property type="entry name" value="NUOXDRDTASE4"/>
</dbReference>
<accession>A0A8I0GAP3</accession>
<name>A0A8I0GAP3_9ACTO</name>
<evidence type="ECO:0000256" key="7">
    <source>
        <dbReference type="SAM" id="Phobius"/>
    </source>
</evidence>
<evidence type="ECO:0000256" key="4">
    <source>
        <dbReference type="ARBA" id="ARBA00022989"/>
    </source>
</evidence>
<dbReference type="Pfam" id="PF00361">
    <property type="entry name" value="Proton_antipo_M"/>
    <property type="match status" value="1"/>
</dbReference>
<keyword evidence="9" id="KW-0560">Oxidoreductase</keyword>
<dbReference type="GO" id="GO:0015990">
    <property type="term" value="P:electron transport coupled proton transport"/>
    <property type="evidence" value="ECO:0007669"/>
    <property type="project" value="TreeGrafter"/>
</dbReference>
<feature type="transmembrane region" description="Helical" evidence="7">
    <location>
        <begin position="317"/>
        <end position="339"/>
    </location>
</feature>